<dbReference type="Gene3D" id="1.20.1600.10">
    <property type="entry name" value="Outer membrane efflux proteins (OEP)"/>
    <property type="match status" value="1"/>
</dbReference>
<reference evidence="9" key="1">
    <citation type="submission" date="2020-05" db="EMBL/GenBank/DDBJ databases">
        <title>Phylogenomic resolution of chytrid fungi.</title>
        <authorList>
            <person name="Stajich J.E."/>
            <person name="Amses K."/>
            <person name="Simmons R."/>
            <person name="Seto K."/>
            <person name="Myers J."/>
            <person name="Bonds A."/>
            <person name="Quandt C.A."/>
            <person name="Barry K."/>
            <person name="Liu P."/>
            <person name="Grigoriev I."/>
            <person name="Longcore J.E."/>
            <person name="James T.Y."/>
        </authorList>
    </citation>
    <scope>NUCLEOTIDE SEQUENCE</scope>
    <source>
        <strain evidence="9">JEL0513</strain>
    </source>
</reference>
<sequence length="258" mass="26323">MEFDLALAALDELYAVSTGIAGPDAQEEPDASSSSFTTTSTTIESSKIAFARVITAQNNLRDLLTRLQPQLAAHARLTSARAALTSATADIHALVTALKNAESALDRTLARAQRISPPAPQPTATTATTVDIPSIVGYARRLAKHSSAGGGGIGALPPIPQDAHMKRSMLFGTHRFDDAAAGTPADAADGADAAAGAVDVTEFLMEMDVSQLLDQNVGRNSGNAATAAAAVNASDLNGDGGDAVMAGGDDDEVLDLDL</sequence>
<dbReference type="EMBL" id="JADGJH010001011">
    <property type="protein sequence ID" value="KAJ3119945.1"/>
    <property type="molecule type" value="Genomic_DNA"/>
</dbReference>
<evidence type="ECO:0000256" key="2">
    <source>
        <dbReference type="ARBA" id="ARBA00009626"/>
    </source>
</evidence>
<accession>A0AAD5SZA1</accession>
<dbReference type="PANTHER" id="PTHR13208">
    <property type="entry name" value="MEDIATOR OF RNA POLYMERASE II TRANSCRIPTION SUBUNIT 4"/>
    <property type="match status" value="1"/>
</dbReference>
<dbReference type="AlphaFoldDB" id="A0AAD5SZA1"/>
<dbReference type="GO" id="GO:0003712">
    <property type="term" value="F:transcription coregulator activity"/>
    <property type="evidence" value="ECO:0007669"/>
    <property type="project" value="InterPro"/>
</dbReference>
<keyword evidence="8" id="KW-0010">Activator</keyword>
<gene>
    <name evidence="8" type="primary">MED4</name>
    <name evidence="9" type="ORF">HK100_000098</name>
</gene>
<keyword evidence="6 8" id="KW-0539">Nucleus</keyword>
<dbReference type="GO" id="GO:0006357">
    <property type="term" value="P:regulation of transcription by RNA polymerase II"/>
    <property type="evidence" value="ECO:0007669"/>
    <property type="project" value="InterPro"/>
</dbReference>
<dbReference type="Proteomes" id="UP001211907">
    <property type="component" value="Unassembled WGS sequence"/>
</dbReference>
<name>A0AAD5SZA1_9FUNG</name>
<comment type="similarity">
    <text evidence="2 8">Belongs to the Mediator complex subunit 4 family.</text>
</comment>
<evidence type="ECO:0000256" key="7">
    <source>
        <dbReference type="ARBA" id="ARBA00031257"/>
    </source>
</evidence>
<dbReference type="GO" id="GO:0016592">
    <property type="term" value="C:mediator complex"/>
    <property type="evidence" value="ECO:0007669"/>
    <property type="project" value="InterPro"/>
</dbReference>
<evidence type="ECO:0000256" key="8">
    <source>
        <dbReference type="RuleBase" id="RU364141"/>
    </source>
</evidence>
<evidence type="ECO:0000256" key="1">
    <source>
        <dbReference type="ARBA" id="ARBA00004123"/>
    </source>
</evidence>
<keyword evidence="5 8" id="KW-0804">Transcription</keyword>
<dbReference type="GO" id="GO:0070847">
    <property type="term" value="C:core mediator complex"/>
    <property type="evidence" value="ECO:0007669"/>
    <property type="project" value="TreeGrafter"/>
</dbReference>
<evidence type="ECO:0000313" key="10">
    <source>
        <dbReference type="Proteomes" id="UP001211907"/>
    </source>
</evidence>
<proteinExistence type="inferred from homology"/>
<comment type="caution">
    <text evidence="9">The sequence shown here is derived from an EMBL/GenBank/DDBJ whole genome shotgun (WGS) entry which is preliminary data.</text>
</comment>
<evidence type="ECO:0000256" key="4">
    <source>
        <dbReference type="ARBA" id="ARBA00023015"/>
    </source>
</evidence>
<evidence type="ECO:0000256" key="5">
    <source>
        <dbReference type="ARBA" id="ARBA00023163"/>
    </source>
</evidence>
<dbReference type="Pfam" id="PF10018">
    <property type="entry name" value="Med4"/>
    <property type="match status" value="1"/>
</dbReference>
<keyword evidence="10" id="KW-1185">Reference proteome</keyword>
<evidence type="ECO:0000256" key="6">
    <source>
        <dbReference type="ARBA" id="ARBA00023242"/>
    </source>
</evidence>
<dbReference type="PANTHER" id="PTHR13208:SF2">
    <property type="entry name" value="MEDIATOR OF RNA POLYMERASE II TRANSCRIPTION SUBUNIT 4"/>
    <property type="match status" value="1"/>
</dbReference>
<evidence type="ECO:0000313" key="9">
    <source>
        <dbReference type="EMBL" id="KAJ3119945.1"/>
    </source>
</evidence>
<dbReference type="InterPro" id="IPR019258">
    <property type="entry name" value="Mediator_Med4"/>
</dbReference>
<protein>
    <recommendedName>
        <fullName evidence="3 8">Mediator of RNA polymerase II transcription subunit 4</fullName>
    </recommendedName>
    <alternativeName>
        <fullName evidence="7 8">Mediator complex subunit 4</fullName>
    </alternativeName>
</protein>
<evidence type="ECO:0000256" key="3">
    <source>
        <dbReference type="ARBA" id="ARBA00020629"/>
    </source>
</evidence>
<comment type="subcellular location">
    <subcellularLocation>
        <location evidence="1 8">Nucleus</location>
    </subcellularLocation>
</comment>
<keyword evidence="4 8" id="KW-0805">Transcription regulation</keyword>
<comment type="function">
    <text evidence="8">Component of the Mediator complex, a coactivator involved in the regulated transcription of nearly all RNA polymerase II-dependent genes. Mediator functions as a bridge to convey information from gene-specific regulatory proteins to the basal RNA polymerase II transcription machinery. Mediator is recruited to promoters by direct interactions with regulatory proteins and serves as a scaffold for the assembly of a functional preinitiation complex with RNA polymerase II and the general transcription factors.</text>
</comment>
<organism evidence="9 10">
    <name type="scientific">Physocladia obscura</name>
    <dbReference type="NCBI Taxonomy" id="109957"/>
    <lineage>
        <taxon>Eukaryota</taxon>
        <taxon>Fungi</taxon>
        <taxon>Fungi incertae sedis</taxon>
        <taxon>Chytridiomycota</taxon>
        <taxon>Chytridiomycota incertae sedis</taxon>
        <taxon>Chytridiomycetes</taxon>
        <taxon>Chytridiales</taxon>
        <taxon>Chytriomycetaceae</taxon>
        <taxon>Physocladia</taxon>
    </lineage>
</organism>
<comment type="subunit">
    <text evidence="8">Component of the Mediator complex.</text>
</comment>